<name>A0AA38LWP2_9TREE</name>
<dbReference type="EMBL" id="JAKWFO010000003">
    <property type="protein sequence ID" value="KAI9638595.1"/>
    <property type="molecule type" value="Genomic_DNA"/>
</dbReference>
<evidence type="ECO:0000256" key="1">
    <source>
        <dbReference type="SAM" id="SignalP"/>
    </source>
</evidence>
<dbReference type="AlphaFoldDB" id="A0AA38LWP2"/>
<feature type="signal peptide" evidence="1">
    <location>
        <begin position="1"/>
        <end position="21"/>
    </location>
</feature>
<keyword evidence="1" id="KW-0732">Signal</keyword>
<dbReference type="InterPro" id="IPR045469">
    <property type="entry name" value="Nis1"/>
</dbReference>
<evidence type="ECO:0000313" key="2">
    <source>
        <dbReference type="EMBL" id="KAI9638595.1"/>
    </source>
</evidence>
<proteinExistence type="predicted"/>
<dbReference type="RefSeq" id="XP_052948372.1">
    <property type="nucleotide sequence ID" value="XM_053092231.1"/>
</dbReference>
<accession>A0AA38LWP2</accession>
<keyword evidence="3" id="KW-1185">Reference proteome</keyword>
<protein>
    <submittedName>
        <fullName evidence="2">Uncharacterized protein</fullName>
    </submittedName>
</protein>
<dbReference type="GeneID" id="77731436"/>
<reference evidence="2" key="1">
    <citation type="journal article" date="2022" name="G3 (Bethesda)">
        <title>High quality genome of the basidiomycete yeast Dioszegia hungarica PDD-24b-2 isolated from cloud water.</title>
        <authorList>
            <person name="Jarrige D."/>
            <person name="Haridas S."/>
            <person name="Bleykasten-Grosshans C."/>
            <person name="Joly M."/>
            <person name="Nadalig T."/>
            <person name="Sancelme M."/>
            <person name="Vuilleumier S."/>
            <person name="Grigoriev I.V."/>
            <person name="Amato P."/>
            <person name="Bringel F."/>
        </authorList>
    </citation>
    <scope>NUCLEOTIDE SEQUENCE</scope>
    <source>
        <strain evidence="2">PDD-24b-2</strain>
    </source>
</reference>
<organism evidence="2 3">
    <name type="scientific">Dioszegia hungarica</name>
    <dbReference type="NCBI Taxonomy" id="4972"/>
    <lineage>
        <taxon>Eukaryota</taxon>
        <taxon>Fungi</taxon>
        <taxon>Dikarya</taxon>
        <taxon>Basidiomycota</taxon>
        <taxon>Agaricomycotina</taxon>
        <taxon>Tremellomycetes</taxon>
        <taxon>Tremellales</taxon>
        <taxon>Bulleribasidiaceae</taxon>
        <taxon>Dioszegia</taxon>
    </lineage>
</organism>
<feature type="chain" id="PRO_5041365678" evidence="1">
    <location>
        <begin position="22"/>
        <end position="156"/>
    </location>
</feature>
<dbReference type="Proteomes" id="UP001164286">
    <property type="component" value="Unassembled WGS sequence"/>
</dbReference>
<sequence>MKFSALTLPLAALSALTPALARIANFSFPSTAYLGENLLVNVTTEIYVQQWSDLNVMFGFQSKAYRCGTCVGQGEWYENLYGNSDYTGTNGTELASYTISVPVAPYLNTSLEYVLVAAVPYIAGASGTTGIRYFNQTITLTPNSNDGGAVEEDDSA</sequence>
<comment type="caution">
    <text evidence="2">The sequence shown here is derived from an EMBL/GenBank/DDBJ whole genome shotgun (WGS) entry which is preliminary data.</text>
</comment>
<gene>
    <name evidence="2" type="ORF">MKK02DRAFT_42993</name>
</gene>
<dbReference type="Pfam" id="PF19271">
    <property type="entry name" value="Nis1"/>
    <property type="match status" value="1"/>
</dbReference>
<evidence type="ECO:0000313" key="3">
    <source>
        <dbReference type="Proteomes" id="UP001164286"/>
    </source>
</evidence>